<evidence type="ECO:0000256" key="2">
    <source>
        <dbReference type="SAM" id="Coils"/>
    </source>
</evidence>
<feature type="region of interest" description="Disordered" evidence="3">
    <location>
        <begin position="1287"/>
        <end position="1326"/>
    </location>
</feature>
<dbReference type="GO" id="GO:0005886">
    <property type="term" value="C:plasma membrane"/>
    <property type="evidence" value="ECO:0007669"/>
    <property type="project" value="TreeGrafter"/>
</dbReference>
<feature type="domain" description="VPS9" evidence="4">
    <location>
        <begin position="369"/>
        <end position="521"/>
    </location>
</feature>
<dbReference type="EMBL" id="JH793848">
    <property type="protein sequence ID" value="ELQ33258.1"/>
    <property type="molecule type" value="Genomic_DNA"/>
</dbReference>
<dbReference type="GO" id="GO:0005769">
    <property type="term" value="C:early endosome"/>
    <property type="evidence" value="ECO:0007669"/>
    <property type="project" value="TreeGrafter"/>
</dbReference>
<dbReference type="Proteomes" id="UP000011086">
    <property type="component" value="Unassembled WGS sequence"/>
</dbReference>
<dbReference type="CDD" id="cd06093">
    <property type="entry name" value="PX_domain"/>
    <property type="match status" value="1"/>
</dbReference>
<dbReference type="GO" id="GO:0097422">
    <property type="term" value="C:tubular endosome"/>
    <property type="evidence" value="ECO:0007669"/>
    <property type="project" value="TreeGrafter"/>
</dbReference>
<dbReference type="SUPFAM" id="SSF109993">
    <property type="entry name" value="VPS9 domain"/>
    <property type="match status" value="1"/>
</dbReference>
<feature type="coiled-coil region" evidence="2">
    <location>
        <begin position="1203"/>
        <end position="1234"/>
    </location>
</feature>
<dbReference type="Gene3D" id="1.25.40.20">
    <property type="entry name" value="Ankyrin repeat-containing domain"/>
    <property type="match status" value="2"/>
</dbReference>
<feature type="region of interest" description="Disordered" evidence="3">
    <location>
        <begin position="36"/>
        <end position="61"/>
    </location>
</feature>
<accession>A0AA97NN96</accession>
<gene>
    <name evidence="5" type="ORF">OOU_Y34scaffold00979g42</name>
</gene>
<feature type="region of interest" description="Disordered" evidence="3">
    <location>
        <begin position="184"/>
        <end position="203"/>
    </location>
</feature>
<evidence type="ECO:0000259" key="4">
    <source>
        <dbReference type="PROSITE" id="PS51205"/>
    </source>
</evidence>
<feature type="compositionally biased region" description="Low complexity" evidence="3">
    <location>
        <begin position="186"/>
        <end position="201"/>
    </location>
</feature>
<dbReference type="GO" id="GO:0000149">
    <property type="term" value="F:SNARE binding"/>
    <property type="evidence" value="ECO:0007669"/>
    <property type="project" value="TreeGrafter"/>
</dbReference>
<dbReference type="GO" id="GO:0005085">
    <property type="term" value="F:guanyl-nucleotide exchange factor activity"/>
    <property type="evidence" value="ECO:0007669"/>
    <property type="project" value="TreeGrafter"/>
</dbReference>
<dbReference type="InterPro" id="IPR002110">
    <property type="entry name" value="Ankyrin_rpt"/>
</dbReference>
<reference evidence="5" key="1">
    <citation type="journal article" date="2012" name="PLoS Genet.">
        <title>Comparative analysis of the genomes of two field isolates of the rice blast fungus Magnaporthe oryzae.</title>
        <authorList>
            <person name="Xue M."/>
            <person name="Yang J."/>
            <person name="Li Z."/>
            <person name="Hu S."/>
            <person name="Yao N."/>
            <person name="Dean R.A."/>
            <person name="Zhao W."/>
            <person name="Shen M."/>
            <person name="Zhang H."/>
            <person name="Li C."/>
            <person name="Liu L."/>
            <person name="Cao L."/>
            <person name="Xu X."/>
            <person name="Xing Y."/>
            <person name="Hsiang T."/>
            <person name="Zhang Z."/>
            <person name="Xu J.R."/>
            <person name="Peng Y.L."/>
        </authorList>
    </citation>
    <scope>NUCLEOTIDE SEQUENCE</scope>
    <source>
        <strain evidence="5">Y34</strain>
    </source>
</reference>
<dbReference type="InterPro" id="IPR003123">
    <property type="entry name" value="VPS9"/>
</dbReference>
<protein>
    <recommendedName>
        <fullName evidence="4">VPS9 domain-containing protein</fullName>
    </recommendedName>
</protein>
<proteinExistence type="inferred from homology"/>
<keyword evidence="2" id="KW-0175">Coiled coil</keyword>
<dbReference type="InterPro" id="IPR051248">
    <property type="entry name" value="UPF0507/Ank_repeat_27"/>
</dbReference>
<name>A0AA97NN96_PYRO3</name>
<dbReference type="Pfam" id="PF02204">
    <property type="entry name" value="VPS9"/>
    <property type="match status" value="1"/>
</dbReference>
<feature type="region of interest" description="Disordered" evidence="3">
    <location>
        <begin position="1"/>
        <end position="21"/>
    </location>
</feature>
<dbReference type="GO" id="GO:0035091">
    <property type="term" value="F:phosphatidylinositol binding"/>
    <property type="evidence" value="ECO:0007669"/>
    <property type="project" value="InterPro"/>
</dbReference>
<evidence type="ECO:0000256" key="3">
    <source>
        <dbReference type="SAM" id="MobiDB-lite"/>
    </source>
</evidence>
<dbReference type="PROSITE" id="PS51205">
    <property type="entry name" value="VPS9"/>
    <property type="match status" value="1"/>
</dbReference>
<dbReference type="FunFam" id="1.25.40.20:FF:000443">
    <property type="entry name" value="Putative vps9 domain protein"/>
    <property type="match status" value="1"/>
</dbReference>
<dbReference type="PANTHER" id="PTHR24170:SF1">
    <property type="entry name" value="DOMAIN PROTEIN, PUTATIVE (AFU_ORTHOLOGUE AFUA_1G09870)-RELATED"/>
    <property type="match status" value="1"/>
</dbReference>
<dbReference type="SMART" id="SM00167">
    <property type="entry name" value="VPS9"/>
    <property type="match status" value="1"/>
</dbReference>
<dbReference type="InterPro" id="IPR036871">
    <property type="entry name" value="PX_dom_sf"/>
</dbReference>
<dbReference type="Pfam" id="PF13857">
    <property type="entry name" value="Ank_5"/>
    <property type="match status" value="1"/>
</dbReference>
<organism evidence="5">
    <name type="scientific">Pyricularia oryzae (strain Y34)</name>
    <name type="common">Rice blast fungus</name>
    <name type="synonym">Magnaporthe oryzae</name>
    <dbReference type="NCBI Taxonomy" id="1143189"/>
    <lineage>
        <taxon>Eukaryota</taxon>
        <taxon>Fungi</taxon>
        <taxon>Dikarya</taxon>
        <taxon>Ascomycota</taxon>
        <taxon>Pezizomycotina</taxon>
        <taxon>Sordariomycetes</taxon>
        <taxon>Sordariomycetidae</taxon>
        <taxon>Magnaporthales</taxon>
        <taxon>Pyriculariaceae</taxon>
        <taxon>Pyricularia</taxon>
    </lineage>
</organism>
<dbReference type="SUPFAM" id="SSF64268">
    <property type="entry name" value="PX domain"/>
    <property type="match status" value="1"/>
</dbReference>
<dbReference type="GO" id="GO:0045022">
    <property type="term" value="P:early endosome to late endosome transport"/>
    <property type="evidence" value="ECO:0007669"/>
    <property type="project" value="TreeGrafter"/>
</dbReference>
<comment type="similarity">
    <text evidence="1">Belongs to the UPF0507 family.</text>
</comment>
<dbReference type="InterPro" id="IPR037191">
    <property type="entry name" value="VPS9_dom_sf"/>
</dbReference>
<dbReference type="Gene3D" id="1.20.1050.80">
    <property type="entry name" value="VPS9 domain"/>
    <property type="match status" value="1"/>
</dbReference>
<dbReference type="GO" id="GO:0030133">
    <property type="term" value="C:transport vesicle"/>
    <property type="evidence" value="ECO:0007669"/>
    <property type="project" value="TreeGrafter"/>
</dbReference>
<dbReference type="InterPro" id="IPR036770">
    <property type="entry name" value="Ankyrin_rpt-contain_sf"/>
</dbReference>
<dbReference type="PANTHER" id="PTHR24170">
    <property type="entry name" value="ANKYRIN REPEAT DOMAIN-CONTAINING PROTEIN 27"/>
    <property type="match status" value="1"/>
</dbReference>
<dbReference type="SUPFAM" id="SSF48403">
    <property type="entry name" value="Ankyrin repeat"/>
    <property type="match status" value="1"/>
</dbReference>
<feature type="compositionally biased region" description="Polar residues" evidence="3">
    <location>
        <begin position="39"/>
        <end position="61"/>
    </location>
</feature>
<evidence type="ECO:0000256" key="1">
    <source>
        <dbReference type="ARBA" id="ARBA00007428"/>
    </source>
</evidence>
<sequence>MFASDQHLPGPPTVSLDPSKNLASDLRRNRPVQSIDALNASQHNPILSSRTASGSMLRSHESGSSVSDAVATEEFLGSHVLRIPSGKAALGPSGVKEAAPNLREMRGKARQYNTVNGKSVVIKDNMIYTNKGFKSLVHATLLGDAIWYSNTLEHQSWLVYYISQPLVGSWEEVKIVPAIVPGSTGETGVASSSEAGESAAGPRKKDIKTFQALLQHFPIIARQMQPGLEKLLQEFTVAFDRPLPPPPSSHEIPDPVPDGPITAAIKRARSYSATLNKPAVPSNGLGGASRAGVFPDDSDYQDDEDVMRASLETAVTSAIDIFQAVDKSQLSLLGATTDLTGPVVERLIERYVAESVHYSLWMKLYTLKRHEELELEAKIRQMTCIDISQLGLPIEGGCRGKHELTKRLEQAVTEFRNMQDGESPQAMMDALLATIKAITQVANAGTGAPEKSILTMNADTLVSLLLFVVIRSRVRMLHTRLTYIRHFIFIDDVENGEMGYAVSTFEAVLAYLDRDSAVLVRSSHRNSALWKAVGKGDVDELRRIMEPSVVPPEFEEAIVSTASSRRASSVSFTFSNGTSEGSSKTLSMSERFSCGSSLSHVFPFHHDDEQSADETFNLPPKRMKRVTMDTRSMSSGSEISFRSRATSIGTLGSVFEADTSIETLTQTQNSRGESVLMMAVQQKQPESLKYLLSLSEFYPIQFFMEDCDNEDTTLLSAAVQLGHAELVTTIMKFLTDSMVEEPSLRAYFAMQDSRGRSVAHYMFNAPFLLPGYGVMMPWWQKDKNGQTPLFALCRSYDHPAYYDMVNSALDIATICQGDGQPLHLDQHMDAKGNTLLHIVHNAQLALRILQTCDVNVNATNEKKFTPLMVASKYGRFELVRVFFSDPRVDHAAKELRGLTAVELAKDDDVRNKIDDLTLFAVPSGPDLRTTAVVRAYFVEDATIRFVLKSGAPVDKHSYAVTTCRRSLSDFELLAQLLAMENPASWIPSINSLRTPFQIPSKPSRAVLKDLQMRMDWFLRMMLTHSTFGTHEMLWEFFLVPDLQSDMMEQRSRLKAETRAEKVREELEPLDDVREVSQFVDHALEMVRGVSHSTKSVARRATVVGNVTSDLHTASLFLHSAMTTLVFLPKSHIQAFEIYVQALAQPTFSPQAVFHTAFLAVHNSIEAILGALARPHRLISQIDATRRQAERNYSSLSRSTRWPLGLLDDTRQRLNEEREEKLRQSQQEGKNLSKELRYSQQVVAGELAGWQEMHEKIGRRAIKDLAKSMVVLERTRMDGFRRALRVLQADEDGKRPRFPRYGTENSHPGEAVAGSHDGGVGRPPSGQ</sequence>
<evidence type="ECO:0000313" key="5">
    <source>
        <dbReference type="EMBL" id="ELQ33258.1"/>
    </source>
</evidence>
<dbReference type="GO" id="GO:0005770">
    <property type="term" value="C:late endosome"/>
    <property type="evidence" value="ECO:0007669"/>
    <property type="project" value="TreeGrafter"/>
</dbReference>